<accession>A0A8S9ZWC1</accession>
<evidence type="ECO:0000256" key="4">
    <source>
        <dbReference type="ARBA" id="ARBA00023136"/>
    </source>
</evidence>
<keyword evidence="6" id="KW-0175">Coiled coil</keyword>
<sequence length="379" mass="43478">MYIKLINEEKINVLFIYNKEDNKNEELIQVNNVINQINNLKEENIKLFTWPIERINKKKENNEEEKEDEEIYEFEPNHLWITKDLVCKKLLNNCSIIILAQSEISIEINSLRQIKSTLSAIASALGFYRIPTIGANIKDTEFSRKNLYPTFLRTSPPYSDDAIAMVRVLSRLEYRQIILITIEGDQNGAEFAAAVKASRIEHKIHIQAHISLNLLFKSFEELTNKLIEELTEYTANTVLLCAKKSDSERIFTAAYKFTGVGRVWLISESASKAKNIPKGSLSIRLKQSMISALRDGLAVARTGIKSFKQNLNKNIDPPKGCQHSISDWTNFNGEKLFNELKRQPIFEPWSGEQINFNERGDRKGMTYEILNAKEFGGPL</sequence>
<dbReference type="PANTHER" id="PTHR24060">
    <property type="entry name" value="METABOTROPIC GLUTAMATE RECEPTOR"/>
    <property type="match status" value="1"/>
</dbReference>
<comment type="subcellular location">
    <subcellularLocation>
        <location evidence="1">Membrane</location>
    </subcellularLocation>
</comment>
<dbReference type="EMBL" id="JABEBT010000020">
    <property type="protein sequence ID" value="KAF7637427.1"/>
    <property type="molecule type" value="Genomic_DNA"/>
</dbReference>
<name>A0A8S9ZWC1_9BILA</name>
<evidence type="ECO:0000259" key="7">
    <source>
        <dbReference type="Pfam" id="PF01094"/>
    </source>
</evidence>
<organism evidence="8 9">
    <name type="scientific">Meloidogyne graminicola</name>
    <dbReference type="NCBI Taxonomy" id="189291"/>
    <lineage>
        <taxon>Eukaryota</taxon>
        <taxon>Metazoa</taxon>
        <taxon>Ecdysozoa</taxon>
        <taxon>Nematoda</taxon>
        <taxon>Chromadorea</taxon>
        <taxon>Rhabditida</taxon>
        <taxon>Tylenchina</taxon>
        <taxon>Tylenchomorpha</taxon>
        <taxon>Tylenchoidea</taxon>
        <taxon>Meloidogynidae</taxon>
        <taxon>Meloidogyninae</taxon>
        <taxon>Meloidogyne</taxon>
    </lineage>
</organism>
<gene>
    <name evidence="8" type="ORF">Mgra_00003171</name>
</gene>
<keyword evidence="2" id="KW-0812">Transmembrane</keyword>
<keyword evidence="5" id="KW-0325">Glycoprotein</keyword>
<dbReference type="SUPFAM" id="SSF53822">
    <property type="entry name" value="Periplasmic binding protein-like I"/>
    <property type="match status" value="1"/>
</dbReference>
<evidence type="ECO:0000256" key="6">
    <source>
        <dbReference type="SAM" id="Coils"/>
    </source>
</evidence>
<evidence type="ECO:0000256" key="5">
    <source>
        <dbReference type="ARBA" id="ARBA00023180"/>
    </source>
</evidence>
<evidence type="ECO:0000256" key="2">
    <source>
        <dbReference type="ARBA" id="ARBA00022692"/>
    </source>
</evidence>
<keyword evidence="3" id="KW-1133">Transmembrane helix</keyword>
<feature type="domain" description="Receptor ligand binding region" evidence="7">
    <location>
        <begin position="116"/>
        <end position="289"/>
    </location>
</feature>
<evidence type="ECO:0000256" key="3">
    <source>
        <dbReference type="ARBA" id="ARBA00022989"/>
    </source>
</evidence>
<dbReference type="GO" id="GO:0016020">
    <property type="term" value="C:membrane"/>
    <property type="evidence" value="ECO:0007669"/>
    <property type="project" value="UniProtKB-SubCell"/>
</dbReference>
<reference evidence="8" key="1">
    <citation type="journal article" date="2020" name="Ecol. Evol.">
        <title>Genome structure and content of the rice root-knot nematode (Meloidogyne graminicola).</title>
        <authorList>
            <person name="Phan N.T."/>
            <person name="Danchin E.G.J."/>
            <person name="Klopp C."/>
            <person name="Perfus-Barbeoch L."/>
            <person name="Kozlowski D.K."/>
            <person name="Koutsovoulos G.D."/>
            <person name="Lopez-Roques C."/>
            <person name="Bouchez O."/>
            <person name="Zahm M."/>
            <person name="Besnard G."/>
            <person name="Bellafiore S."/>
        </authorList>
    </citation>
    <scope>NUCLEOTIDE SEQUENCE</scope>
    <source>
        <strain evidence="8">VN-18</strain>
    </source>
</reference>
<dbReference type="Pfam" id="PF01094">
    <property type="entry name" value="ANF_receptor"/>
    <property type="match status" value="1"/>
</dbReference>
<dbReference type="InterPro" id="IPR001828">
    <property type="entry name" value="ANF_lig-bd_rcpt"/>
</dbReference>
<dbReference type="OrthoDB" id="5984008at2759"/>
<proteinExistence type="predicted"/>
<evidence type="ECO:0000313" key="8">
    <source>
        <dbReference type="EMBL" id="KAF7637427.1"/>
    </source>
</evidence>
<protein>
    <submittedName>
        <fullName evidence="8">LITAF domain-containing protein</fullName>
    </submittedName>
</protein>
<keyword evidence="4" id="KW-0472">Membrane</keyword>
<evidence type="ECO:0000256" key="1">
    <source>
        <dbReference type="ARBA" id="ARBA00004370"/>
    </source>
</evidence>
<dbReference type="Gene3D" id="3.40.50.2300">
    <property type="match status" value="2"/>
</dbReference>
<evidence type="ECO:0000313" key="9">
    <source>
        <dbReference type="Proteomes" id="UP000605970"/>
    </source>
</evidence>
<dbReference type="Proteomes" id="UP000605970">
    <property type="component" value="Unassembled WGS sequence"/>
</dbReference>
<comment type="caution">
    <text evidence="8">The sequence shown here is derived from an EMBL/GenBank/DDBJ whole genome shotgun (WGS) entry which is preliminary data.</text>
</comment>
<keyword evidence="9" id="KW-1185">Reference proteome</keyword>
<feature type="coiled-coil region" evidence="6">
    <location>
        <begin position="23"/>
        <end position="75"/>
    </location>
</feature>
<dbReference type="InterPro" id="IPR050726">
    <property type="entry name" value="mGluR"/>
</dbReference>
<dbReference type="AlphaFoldDB" id="A0A8S9ZWC1"/>
<dbReference type="InterPro" id="IPR028082">
    <property type="entry name" value="Peripla_BP_I"/>
</dbReference>